<dbReference type="PANTHER" id="PTHR35560">
    <property type="entry name" value="BLL0132 PROTEIN"/>
    <property type="match status" value="1"/>
</dbReference>
<dbReference type="SUPFAM" id="SSF53474">
    <property type="entry name" value="alpha/beta-Hydrolases"/>
    <property type="match status" value="1"/>
</dbReference>
<keyword evidence="2" id="KW-0732">Signal</keyword>
<sequence>MIRIATRKVVALAALLLTLCLCLSPVYAVQGGAGEATIEAAQVRRRSTPSHLQRHRSLSSRDASTLIGGGKNNEGAAHGPIKAPSGSNFVDLPVGTRGDLIGTYWTANPQNSSATHAFVMIHGKLRDGDKYWSIMNTALDSAVKEKVANADAHSIVVAPEFFSAVLNSGEYTSHELAWADVNAWQAGELATHPSGTQSSAFEVLDAFVAEFADKSKYPVMTNVTLVGHGGGAQLMQRYAVVGRDAPDGIHVRYVYGDPSSCVYFTTDRPQVDPSLATIETCQYYNTWRYGFDNYTQDVGLSTSATPAKQPIDFFAQYIKRDVVSLIGLQDVDASGDEFCMAQLQGGAKRRDRNLAYWKYINTLARTDSDMTGFNATFSAPLPDWSNVSRNAIAHRLIIIADADHNPALVFGSSVGRAALFDSDALPTGWRPPGWSANGNRQSSAGGSASEAQAQAASGTTSSSSKSTACVRTLAIAVIAASVGGAILLV</sequence>
<dbReference type="GeneID" id="25267521"/>
<dbReference type="Proteomes" id="UP000027361">
    <property type="component" value="Unassembled WGS sequence"/>
</dbReference>
<gene>
    <name evidence="3" type="ORF">K437DRAFT_47586</name>
</gene>
<feature type="region of interest" description="Disordered" evidence="1">
    <location>
        <begin position="42"/>
        <end position="84"/>
    </location>
</feature>
<feature type="compositionally biased region" description="Low complexity" evidence="1">
    <location>
        <begin position="441"/>
        <end position="464"/>
    </location>
</feature>
<dbReference type="OMA" id="WRYINTL"/>
<evidence type="ECO:0000313" key="3">
    <source>
        <dbReference type="EMBL" id="KDN36981.1"/>
    </source>
</evidence>
<feature type="chain" id="PRO_5001627908" description="Transmembrane protein" evidence="2">
    <location>
        <begin position="29"/>
        <end position="489"/>
    </location>
</feature>
<protein>
    <recommendedName>
        <fullName evidence="5">Transmembrane protein</fullName>
    </recommendedName>
</protein>
<organism evidence="3 4">
    <name type="scientific">Tilletiaria anomala (strain ATCC 24038 / CBS 436.72 / UBC 951)</name>
    <dbReference type="NCBI Taxonomy" id="1037660"/>
    <lineage>
        <taxon>Eukaryota</taxon>
        <taxon>Fungi</taxon>
        <taxon>Dikarya</taxon>
        <taxon>Basidiomycota</taxon>
        <taxon>Ustilaginomycotina</taxon>
        <taxon>Exobasidiomycetes</taxon>
        <taxon>Georgefischeriales</taxon>
        <taxon>Tilletiariaceae</taxon>
        <taxon>Tilletiaria</taxon>
    </lineage>
</organism>
<dbReference type="InParanoid" id="A0A066V692"/>
<dbReference type="EMBL" id="JMSN01000152">
    <property type="protein sequence ID" value="KDN36981.1"/>
    <property type="molecule type" value="Genomic_DNA"/>
</dbReference>
<reference evidence="3 4" key="1">
    <citation type="submission" date="2014-05" db="EMBL/GenBank/DDBJ databases">
        <title>Draft genome sequence of a rare smut relative, Tilletiaria anomala UBC 951.</title>
        <authorList>
            <consortium name="DOE Joint Genome Institute"/>
            <person name="Toome M."/>
            <person name="Kuo A."/>
            <person name="Henrissat B."/>
            <person name="Lipzen A."/>
            <person name="Tritt A."/>
            <person name="Yoshinaga Y."/>
            <person name="Zane M."/>
            <person name="Barry K."/>
            <person name="Grigoriev I.V."/>
            <person name="Spatafora J.W."/>
            <person name="Aimea M.C."/>
        </authorList>
    </citation>
    <scope>NUCLEOTIDE SEQUENCE [LARGE SCALE GENOMIC DNA]</scope>
    <source>
        <strain evidence="3 4">UBC 951</strain>
    </source>
</reference>
<comment type="caution">
    <text evidence="3">The sequence shown here is derived from an EMBL/GenBank/DDBJ whole genome shotgun (WGS) entry which is preliminary data.</text>
</comment>
<dbReference type="HOGENOM" id="CLU_023751_2_0_1"/>
<evidence type="ECO:0000256" key="2">
    <source>
        <dbReference type="SAM" id="SignalP"/>
    </source>
</evidence>
<dbReference type="RefSeq" id="XP_013240221.1">
    <property type="nucleotide sequence ID" value="XM_013384767.1"/>
</dbReference>
<proteinExistence type="predicted"/>
<evidence type="ECO:0000313" key="4">
    <source>
        <dbReference type="Proteomes" id="UP000027361"/>
    </source>
</evidence>
<dbReference type="InterPro" id="IPR029058">
    <property type="entry name" value="AB_hydrolase_fold"/>
</dbReference>
<dbReference type="AlphaFoldDB" id="A0A066V692"/>
<evidence type="ECO:0008006" key="5">
    <source>
        <dbReference type="Google" id="ProtNLM"/>
    </source>
</evidence>
<feature type="signal peptide" evidence="2">
    <location>
        <begin position="1"/>
        <end position="28"/>
    </location>
</feature>
<dbReference type="PANTHER" id="PTHR35560:SF3">
    <property type="entry name" value="PEPTIDASE S9 PROLYL OLIGOPEPTIDASE CATALYTIC DOMAIN-CONTAINING PROTEIN"/>
    <property type="match status" value="1"/>
</dbReference>
<name>A0A066V692_TILAU</name>
<accession>A0A066V692</accession>
<dbReference type="OrthoDB" id="5985073at2759"/>
<feature type="region of interest" description="Disordered" evidence="1">
    <location>
        <begin position="430"/>
        <end position="464"/>
    </location>
</feature>
<dbReference type="Gene3D" id="3.40.50.1820">
    <property type="entry name" value="alpha/beta hydrolase"/>
    <property type="match status" value="1"/>
</dbReference>
<dbReference type="STRING" id="1037660.A0A066V692"/>
<keyword evidence="4" id="KW-1185">Reference proteome</keyword>
<evidence type="ECO:0000256" key="1">
    <source>
        <dbReference type="SAM" id="MobiDB-lite"/>
    </source>
</evidence>
<feature type="compositionally biased region" description="Basic residues" evidence="1">
    <location>
        <begin position="43"/>
        <end position="58"/>
    </location>
</feature>